<dbReference type="PROSITE" id="PS00893">
    <property type="entry name" value="NUDIX_BOX"/>
    <property type="match status" value="1"/>
</dbReference>
<evidence type="ECO:0000313" key="10">
    <source>
        <dbReference type="Proteomes" id="UP000318437"/>
    </source>
</evidence>
<comment type="caution">
    <text evidence="9">The sequence shown here is derived from an EMBL/GenBank/DDBJ whole genome shotgun (WGS) entry which is preliminary data.</text>
</comment>
<feature type="domain" description="Nudix hydrolase" evidence="8">
    <location>
        <begin position="36"/>
        <end position="164"/>
    </location>
</feature>
<dbReference type="GO" id="GO:0005829">
    <property type="term" value="C:cytosol"/>
    <property type="evidence" value="ECO:0007669"/>
    <property type="project" value="TreeGrafter"/>
</dbReference>
<evidence type="ECO:0000256" key="2">
    <source>
        <dbReference type="ARBA" id="ARBA00001946"/>
    </source>
</evidence>
<dbReference type="GO" id="GO:0006753">
    <property type="term" value="P:nucleoside phosphate metabolic process"/>
    <property type="evidence" value="ECO:0007669"/>
    <property type="project" value="TreeGrafter"/>
</dbReference>
<dbReference type="Proteomes" id="UP000318437">
    <property type="component" value="Unassembled WGS sequence"/>
</dbReference>
<evidence type="ECO:0000256" key="1">
    <source>
        <dbReference type="ARBA" id="ARBA00000847"/>
    </source>
</evidence>
<comment type="catalytic activity">
    <reaction evidence="1">
        <text>GDP-alpha-D-mannose + H2O = alpha-D-mannose 1-phosphate + GMP + 2 H(+)</text>
        <dbReference type="Rhea" id="RHEA:27978"/>
        <dbReference type="ChEBI" id="CHEBI:15377"/>
        <dbReference type="ChEBI" id="CHEBI:15378"/>
        <dbReference type="ChEBI" id="CHEBI:57527"/>
        <dbReference type="ChEBI" id="CHEBI:58115"/>
        <dbReference type="ChEBI" id="CHEBI:58409"/>
    </reaction>
</comment>
<evidence type="ECO:0000313" key="9">
    <source>
        <dbReference type="EMBL" id="TWU28567.1"/>
    </source>
</evidence>
<dbReference type="OrthoDB" id="9806150at2"/>
<evidence type="ECO:0000256" key="5">
    <source>
        <dbReference type="ARBA" id="ARBA00022801"/>
    </source>
</evidence>
<evidence type="ECO:0000256" key="3">
    <source>
        <dbReference type="ARBA" id="ARBA00007275"/>
    </source>
</evidence>
<dbReference type="InterPro" id="IPR015797">
    <property type="entry name" value="NUDIX_hydrolase-like_dom_sf"/>
</dbReference>
<dbReference type="PANTHER" id="PTHR11839:SF18">
    <property type="entry name" value="NUDIX HYDROLASE DOMAIN-CONTAINING PROTEIN"/>
    <property type="match status" value="1"/>
</dbReference>
<reference evidence="9 10" key="1">
    <citation type="submission" date="2019-02" db="EMBL/GenBank/DDBJ databases">
        <title>Deep-cultivation of Planctomycetes and their phenomic and genomic characterization uncovers novel biology.</title>
        <authorList>
            <person name="Wiegand S."/>
            <person name="Jogler M."/>
            <person name="Boedeker C."/>
            <person name="Pinto D."/>
            <person name="Vollmers J."/>
            <person name="Rivas-Marin E."/>
            <person name="Kohn T."/>
            <person name="Peeters S.H."/>
            <person name="Heuer A."/>
            <person name="Rast P."/>
            <person name="Oberbeckmann S."/>
            <person name="Bunk B."/>
            <person name="Jeske O."/>
            <person name="Meyerdierks A."/>
            <person name="Storesund J.E."/>
            <person name="Kallscheuer N."/>
            <person name="Luecker S."/>
            <person name="Lage O.M."/>
            <person name="Pohl T."/>
            <person name="Merkel B.J."/>
            <person name="Hornburger P."/>
            <person name="Mueller R.-W."/>
            <person name="Bruemmer F."/>
            <person name="Labrenz M."/>
            <person name="Spormann A.M."/>
            <person name="Op Den Camp H."/>
            <person name="Overmann J."/>
            <person name="Amann R."/>
            <person name="Jetten M.S.M."/>
            <person name="Mascher T."/>
            <person name="Medema M.H."/>
            <person name="Devos D.P."/>
            <person name="Kaster A.-K."/>
            <person name="Ovreas L."/>
            <person name="Rohde M."/>
            <person name="Galperin M.Y."/>
            <person name="Jogler C."/>
        </authorList>
    </citation>
    <scope>NUCLEOTIDE SEQUENCE [LARGE SCALE GENOMIC DNA]</scope>
    <source>
        <strain evidence="9 10">Pla144</strain>
    </source>
</reference>
<name>A0A5C6CYE5_9BACT</name>
<dbReference type="Pfam" id="PF00293">
    <property type="entry name" value="NUDIX"/>
    <property type="match status" value="1"/>
</dbReference>
<dbReference type="GO" id="GO:0016787">
    <property type="term" value="F:hydrolase activity"/>
    <property type="evidence" value="ECO:0007669"/>
    <property type="project" value="UniProtKB-KW"/>
</dbReference>
<keyword evidence="5 9" id="KW-0378">Hydrolase</keyword>
<dbReference type="PANTHER" id="PTHR11839">
    <property type="entry name" value="UDP/ADP-SUGAR PYROPHOSPHATASE"/>
    <property type="match status" value="1"/>
</dbReference>
<organism evidence="9 10">
    <name type="scientific">Bythopirellula polymerisocia</name>
    <dbReference type="NCBI Taxonomy" id="2528003"/>
    <lineage>
        <taxon>Bacteria</taxon>
        <taxon>Pseudomonadati</taxon>
        <taxon>Planctomycetota</taxon>
        <taxon>Planctomycetia</taxon>
        <taxon>Pirellulales</taxon>
        <taxon>Lacipirellulaceae</taxon>
        <taxon>Bythopirellula</taxon>
    </lineage>
</organism>
<dbReference type="PROSITE" id="PS51462">
    <property type="entry name" value="NUDIX"/>
    <property type="match status" value="1"/>
</dbReference>
<proteinExistence type="inferred from homology"/>
<evidence type="ECO:0000256" key="7">
    <source>
        <dbReference type="ARBA" id="ARBA00032272"/>
    </source>
</evidence>
<dbReference type="AlphaFoldDB" id="A0A5C6CYE5"/>
<comment type="similarity">
    <text evidence="3">Belongs to the Nudix hydrolase family. NudK subfamily.</text>
</comment>
<dbReference type="InterPro" id="IPR000086">
    <property type="entry name" value="NUDIX_hydrolase_dom"/>
</dbReference>
<sequence>MSENVELLLETSRFRVVEHILSTGEGKNSLRRQVIEHPGSVAIIPLLEGDRVCLIRNFRIAVEKTLIELPAGTIDPPESPANTAERELQEETGYLAERWLGLPGFYLSPGILHERMHLFVADHLTAGPTARESGEEIENLIVPWDDAVAMVLSGEIEDAKTVVGILLWDRLRKG</sequence>
<protein>
    <recommendedName>
        <fullName evidence="4">GDP-mannose pyrophosphatase</fullName>
    </recommendedName>
    <alternativeName>
        <fullName evidence="6">GDP-mannose hydrolase</fullName>
    </alternativeName>
    <alternativeName>
        <fullName evidence="7">GDPMK</fullName>
    </alternativeName>
</protein>
<evidence type="ECO:0000259" key="8">
    <source>
        <dbReference type="PROSITE" id="PS51462"/>
    </source>
</evidence>
<evidence type="ECO:0000256" key="6">
    <source>
        <dbReference type="ARBA" id="ARBA00032162"/>
    </source>
</evidence>
<dbReference type="InterPro" id="IPR020084">
    <property type="entry name" value="NUDIX_hydrolase_CS"/>
</dbReference>
<dbReference type="EMBL" id="SJPS01000002">
    <property type="protein sequence ID" value="TWU28567.1"/>
    <property type="molecule type" value="Genomic_DNA"/>
</dbReference>
<dbReference type="Gene3D" id="3.90.79.10">
    <property type="entry name" value="Nucleoside Triphosphate Pyrophosphohydrolase"/>
    <property type="match status" value="1"/>
</dbReference>
<dbReference type="SUPFAM" id="SSF55811">
    <property type="entry name" value="Nudix"/>
    <property type="match status" value="1"/>
</dbReference>
<gene>
    <name evidence="9" type="primary">nudF</name>
    <name evidence="9" type="ORF">Pla144_18580</name>
</gene>
<keyword evidence="10" id="KW-1185">Reference proteome</keyword>
<comment type="cofactor">
    <cofactor evidence="2">
        <name>Mg(2+)</name>
        <dbReference type="ChEBI" id="CHEBI:18420"/>
    </cofactor>
</comment>
<dbReference type="RefSeq" id="WP_146450169.1">
    <property type="nucleotide sequence ID" value="NZ_SJPS01000002.1"/>
</dbReference>
<accession>A0A5C6CYE5</accession>
<dbReference type="GO" id="GO:0019693">
    <property type="term" value="P:ribose phosphate metabolic process"/>
    <property type="evidence" value="ECO:0007669"/>
    <property type="project" value="TreeGrafter"/>
</dbReference>
<evidence type="ECO:0000256" key="4">
    <source>
        <dbReference type="ARBA" id="ARBA00016377"/>
    </source>
</evidence>
<dbReference type="CDD" id="cd03424">
    <property type="entry name" value="NUDIX_ADPRase_Nudt5_UGPPase_Nudt14"/>
    <property type="match status" value="1"/>
</dbReference>